<dbReference type="InterPro" id="IPR029055">
    <property type="entry name" value="Ntn_hydrolases_N"/>
</dbReference>
<comment type="subunit">
    <text evidence="9">The 20S proteasome core is composed of 14 alpha and 14 beta subunits that assemble into four stacked heptameric rings, resulting in a barrel-shaped structure. The two inner rings, each composed of seven catalytic beta subunits, are sandwiched by two outer rings, each composed of seven alpha subunits. The catalytic chamber with the active sites is on the inside of the barrel. Has a gated structure, the ends of the cylinder being occluded by the N-termini of the alpha-subunits. Is capped by the proteasome-associated ATPase, ARC.</text>
</comment>
<comment type="subcellular location">
    <subcellularLocation>
        <location evidence="9">Cytoplasm</location>
    </subcellularLocation>
</comment>
<evidence type="ECO:0000256" key="7">
    <source>
        <dbReference type="ARBA" id="ARBA00022942"/>
    </source>
</evidence>
<reference evidence="12" key="1">
    <citation type="journal article" date="2019" name="Int. J. Syst. Evol. Microbiol.">
        <title>The Global Catalogue of Microorganisms (GCM) 10K type strain sequencing project: providing services to taxonomists for standard genome sequencing and annotation.</title>
        <authorList>
            <consortium name="The Broad Institute Genomics Platform"/>
            <consortium name="The Broad Institute Genome Sequencing Center for Infectious Disease"/>
            <person name="Wu L."/>
            <person name="Ma J."/>
        </authorList>
    </citation>
    <scope>NUCLEOTIDE SEQUENCE [LARGE SCALE GENOMIC DNA]</scope>
    <source>
        <strain evidence="12">NCAIM B.02333</strain>
    </source>
</reference>
<dbReference type="CDD" id="cd01906">
    <property type="entry name" value="proteasome_protease_HslV"/>
    <property type="match status" value="1"/>
</dbReference>
<dbReference type="GO" id="GO:0000502">
    <property type="term" value="C:proteasome complex"/>
    <property type="evidence" value="ECO:0007669"/>
    <property type="project" value="UniProtKB-KW"/>
</dbReference>
<dbReference type="EMBL" id="JBHRWW010000002">
    <property type="protein sequence ID" value="MFC3687649.1"/>
    <property type="molecule type" value="Genomic_DNA"/>
</dbReference>
<feature type="active site" description="Nucleophile" evidence="9">
    <location>
        <position position="54"/>
    </location>
</feature>
<keyword evidence="7 9" id="KW-0647">Proteasome</keyword>
<comment type="catalytic activity">
    <reaction evidence="1 9">
        <text>Cleavage of peptide bonds with very broad specificity.</text>
        <dbReference type="EC" id="3.4.25.1"/>
    </reaction>
</comment>
<dbReference type="NCBIfam" id="TIGR03690">
    <property type="entry name" value="20S_bact_beta"/>
    <property type="match status" value="1"/>
</dbReference>
<evidence type="ECO:0000256" key="10">
    <source>
        <dbReference type="NCBIfam" id="TIGR03690"/>
    </source>
</evidence>
<sequence length="286" mass="29565">MTTGPGQGARLPAAFLASDTSSFVEFLGRHAPDALAPLTRAVTPGTPVDAPHATTIVALACGDGVVMAGDRRATAGNVIASRDIVKVHPADAHSAIGIAGAAGIGLEMIRLFQVELEHFEKLEGTTLSLEGKATRLAAMVRGNLGMAMQGLAAVPLFAGWDLATRRGRIFSFDATGGRYTESDHHSIGSGSYFARGSMKKRWRPGIGTADATAVAVEALFDAADDDSATGGPDVVRRIWPVVAVIDADGYRELADGEVEALVTDLLAHRRDDGPTGAVPMVGGSPA</sequence>
<dbReference type="RefSeq" id="WP_340289602.1">
    <property type="nucleotide sequence ID" value="NZ_JBBEOI010000009.1"/>
</dbReference>
<dbReference type="Proteomes" id="UP001595685">
    <property type="component" value="Unassembled WGS sequence"/>
</dbReference>
<evidence type="ECO:0000313" key="12">
    <source>
        <dbReference type="Proteomes" id="UP001595685"/>
    </source>
</evidence>
<keyword evidence="2 9" id="KW-0963">Cytoplasm</keyword>
<comment type="function">
    <text evidence="9">Component of the proteasome core, a large protease complex with broad specificity involved in protein degradation.</text>
</comment>
<evidence type="ECO:0000256" key="1">
    <source>
        <dbReference type="ARBA" id="ARBA00001198"/>
    </source>
</evidence>
<evidence type="ECO:0000256" key="2">
    <source>
        <dbReference type="ARBA" id="ARBA00022490"/>
    </source>
</evidence>
<comment type="caution">
    <text evidence="11">The sequence shown here is derived from an EMBL/GenBank/DDBJ whole genome shotgun (WGS) entry which is preliminary data.</text>
</comment>
<evidence type="ECO:0000313" key="11">
    <source>
        <dbReference type="EMBL" id="MFC3687649.1"/>
    </source>
</evidence>
<keyword evidence="3 9" id="KW-0645">Protease</keyword>
<dbReference type="EC" id="3.4.25.1" evidence="9 10"/>
<feature type="chain" id="PRO_5044912594" description="Proteasome subunit beta" evidence="9">
    <location>
        <begin position="54"/>
        <end position="286"/>
    </location>
</feature>
<dbReference type="InterPro" id="IPR022483">
    <property type="entry name" value="PSB_actinobac"/>
</dbReference>
<evidence type="ECO:0000256" key="8">
    <source>
        <dbReference type="ARBA" id="ARBA00023145"/>
    </source>
</evidence>
<keyword evidence="6 9" id="KW-0068">Autocatalytic cleavage</keyword>
<dbReference type="GO" id="GO:0016787">
    <property type="term" value="F:hydrolase activity"/>
    <property type="evidence" value="ECO:0007669"/>
    <property type="project" value="UniProtKB-KW"/>
</dbReference>
<dbReference type="PROSITE" id="PS51476">
    <property type="entry name" value="PROTEASOME_BETA_2"/>
    <property type="match status" value="1"/>
</dbReference>
<comment type="pathway">
    <text evidence="9">Protein degradation; proteasomal Pup-dependent pathway.</text>
</comment>
<dbReference type="PANTHER" id="PTHR32194:SF0">
    <property type="entry name" value="ATP-DEPENDENT PROTEASE SUBUNIT HSLV"/>
    <property type="match status" value="1"/>
</dbReference>
<keyword evidence="5 9" id="KW-0378">Hydrolase</keyword>
<dbReference type="SUPFAM" id="SSF56235">
    <property type="entry name" value="N-terminal nucleophile aminohydrolases (Ntn hydrolases)"/>
    <property type="match status" value="1"/>
</dbReference>
<evidence type="ECO:0000256" key="4">
    <source>
        <dbReference type="ARBA" id="ARBA00022698"/>
    </source>
</evidence>
<proteinExistence type="inferred from homology"/>
<evidence type="ECO:0000256" key="3">
    <source>
        <dbReference type="ARBA" id="ARBA00022670"/>
    </source>
</evidence>
<comment type="activity regulation">
    <text evidence="9">The formation of the proteasomal ATPase ARC-20S proteasome complex, likely via the docking of the C-termini of ARC into the intersubunit pockets in the alpha-rings, may trigger opening of the gate for substrate entry. Interconversion between the open-gate and close-gate conformations leads to a dynamic regulation of the 20S proteasome proteolysis activity.</text>
</comment>
<protein>
    <recommendedName>
        <fullName evidence="9 10">Proteasome subunit beta</fullName>
        <ecNumber evidence="9 10">3.4.25.1</ecNumber>
    </recommendedName>
    <alternativeName>
        <fullName evidence="9">20S proteasome beta subunit</fullName>
    </alternativeName>
    <alternativeName>
        <fullName evidence="9">Proteasome core protein PrcB</fullName>
    </alternativeName>
</protein>
<dbReference type="Pfam" id="PF00227">
    <property type="entry name" value="Proteasome"/>
    <property type="match status" value="1"/>
</dbReference>
<keyword evidence="12" id="KW-1185">Reference proteome</keyword>
<dbReference type="InterPro" id="IPR023333">
    <property type="entry name" value="Proteasome_suB-type"/>
</dbReference>
<dbReference type="Gene3D" id="3.60.20.10">
    <property type="entry name" value="Glutamine Phosphoribosylpyrophosphate, subunit 1, domain 1"/>
    <property type="match status" value="1"/>
</dbReference>
<gene>
    <name evidence="9 11" type="primary">prcB</name>
    <name evidence="11" type="ORF">ACFOLH_04770</name>
</gene>
<dbReference type="HAMAP" id="MF_02113_B">
    <property type="entry name" value="Proteasome_B_B"/>
    <property type="match status" value="1"/>
</dbReference>
<feature type="propeptide" id="PRO_5044912593" description="Removed in mature form; by autocatalysis" evidence="9">
    <location>
        <begin position="1"/>
        <end position="53"/>
    </location>
</feature>
<evidence type="ECO:0000256" key="5">
    <source>
        <dbReference type="ARBA" id="ARBA00022801"/>
    </source>
</evidence>
<name>A0ABV7WE41_9MICO</name>
<accession>A0ABV7WE41</accession>
<keyword evidence="8 9" id="KW-0865">Zymogen</keyword>
<evidence type="ECO:0000256" key="9">
    <source>
        <dbReference type="HAMAP-Rule" id="MF_02113"/>
    </source>
</evidence>
<comment type="similarity">
    <text evidence="9">Belongs to the peptidase T1B family.</text>
</comment>
<organism evidence="11 12">
    <name type="scientific">Aquipuribacter hungaricus</name>
    <dbReference type="NCBI Taxonomy" id="545624"/>
    <lineage>
        <taxon>Bacteria</taxon>
        <taxon>Bacillati</taxon>
        <taxon>Actinomycetota</taxon>
        <taxon>Actinomycetes</taxon>
        <taxon>Micrococcales</taxon>
        <taxon>Intrasporangiaceae</taxon>
        <taxon>Aquipuribacter</taxon>
    </lineage>
</organism>
<dbReference type="PANTHER" id="PTHR32194">
    <property type="entry name" value="METALLOPROTEASE TLDD"/>
    <property type="match status" value="1"/>
</dbReference>
<dbReference type="InterPro" id="IPR001353">
    <property type="entry name" value="Proteasome_sua/b"/>
</dbReference>
<keyword evidence="4 9" id="KW-0888">Threonine protease</keyword>
<evidence type="ECO:0000256" key="6">
    <source>
        <dbReference type="ARBA" id="ARBA00022813"/>
    </source>
</evidence>